<dbReference type="GO" id="GO:0000978">
    <property type="term" value="F:RNA polymerase II cis-regulatory region sequence-specific DNA binding"/>
    <property type="evidence" value="ECO:0007669"/>
    <property type="project" value="TreeGrafter"/>
</dbReference>
<evidence type="ECO:0000313" key="14">
    <source>
        <dbReference type="EMBL" id="CAD7245041.1"/>
    </source>
</evidence>
<evidence type="ECO:0000256" key="9">
    <source>
        <dbReference type="ARBA" id="ARBA00023242"/>
    </source>
</evidence>
<feature type="domain" description="C2H2-type" evidence="13">
    <location>
        <begin position="438"/>
        <end position="465"/>
    </location>
</feature>
<dbReference type="PROSITE" id="PS50157">
    <property type="entry name" value="ZINC_FINGER_C2H2_2"/>
    <property type="match status" value="7"/>
</dbReference>
<keyword evidence="3" id="KW-0677">Repeat</keyword>
<dbReference type="AlphaFoldDB" id="A0A7R8X8Q6"/>
<keyword evidence="5" id="KW-0862">Zinc</keyword>
<evidence type="ECO:0000256" key="4">
    <source>
        <dbReference type="ARBA" id="ARBA00022771"/>
    </source>
</evidence>
<keyword evidence="9" id="KW-0539">Nucleus</keyword>
<evidence type="ECO:0000256" key="10">
    <source>
        <dbReference type="ARBA" id="ARBA00038474"/>
    </source>
</evidence>
<keyword evidence="4 11" id="KW-0863">Zinc-finger</keyword>
<dbReference type="InterPro" id="IPR051565">
    <property type="entry name" value="Sal_C2H2-zinc-finger"/>
</dbReference>
<evidence type="ECO:0000256" key="11">
    <source>
        <dbReference type="PROSITE-ProRule" id="PRU00042"/>
    </source>
</evidence>
<dbReference type="Pfam" id="PF00096">
    <property type="entry name" value="zf-C2H2"/>
    <property type="match status" value="5"/>
</dbReference>
<dbReference type="Proteomes" id="UP000677054">
    <property type="component" value="Unassembled WGS sequence"/>
</dbReference>
<accession>A0A7R8X8Q6</accession>
<dbReference type="SUPFAM" id="SSF57667">
    <property type="entry name" value="beta-beta-alpha zinc fingers"/>
    <property type="match status" value="3"/>
</dbReference>
<protein>
    <recommendedName>
        <fullName evidence="13">C2H2-type domain-containing protein</fullName>
    </recommendedName>
</protein>
<dbReference type="GO" id="GO:0005634">
    <property type="term" value="C:nucleus"/>
    <property type="evidence" value="ECO:0007669"/>
    <property type="project" value="UniProtKB-SubCell"/>
</dbReference>
<dbReference type="FunFam" id="3.30.160.60:FF:000570">
    <property type="entry name" value="Spalt like transcription factor 3"/>
    <property type="match status" value="1"/>
</dbReference>
<comment type="subcellular location">
    <subcellularLocation>
        <location evidence="1">Nucleus</location>
    </subcellularLocation>
</comment>
<feature type="compositionally biased region" description="Basic and acidic residues" evidence="12">
    <location>
        <begin position="9"/>
        <end position="21"/>
    </location>
</feature>
<evidence type="ECO:0000256" key="12">
    <source>
        <dbReference type="SAM" id="MobiDB-lite"/>
    </source>
</evidence>
<dbReference type="SMART" id="SM00355">
    <property type="entry name" value="ZnF_C2H2"/>
    <property type="match status" value="7"/>
</dbReference>
<sequence>MQHIQNRLEQSKAEAIHDDSIPLRQEQQQPEKPLQRHPNEEKGSRKIGERGDISDEVLQLSSDDFPLAGQPTSLEMLQKTTQQVLMKAAKKPLATSLADDLCDRSVSTESGKDLFRHRCRYCGKVFGSDSALQIHIRSHTGERPFKCNVCGNRFTTKGNLKVHFQRHQSKYPHIRMNPNPVPEHLDKYFPPLLAAMEEEEEKEKEEVRPCSFSGLSIVKRESMEVQVHPESPAKLWQEAERYESSDVSSRTNNAFRCRICARGFHSREDIWMHILALHNPFPPLETYMEEMRRPRDEDRPRSASTSSSESPCLPHDFRMPGRNLQSRSAPPSFLTPQHTYLSRERQQDSEDEEEKGDDGSGGADGGDGVLDLSRKKSSFMDASCKEEGAEDDRDPGSSGVITPGSVSSLTTTPLQTFFSLQMSERVGLHRRAVGVGGTTCKFCLKTFACHSALAVHYRSHTKERPFKCPVCYKDFTTKGNMKQHMMVHKNKKADDVKEKETEGYMMQLEREEKAASSPPDSQNRPTVNPIPERPPGFPKHMCHVCHKNFSSGSALQIHMRTHTGDRPFKCPVCGRAFTTKGNLKVHMGIHMWTNGTSRRGRRMSLQLSSPFFTAMTQLNRKFLESHRGRELFPNFLGVTSSFPTLPNTISQWPCLPLVQVNGMDALVLLRYRKDNSGKEKGQPFPMLLLLLLQLQARVRIPTSLIPS</sequence>
<feature type="domain" description="C2H2-type" evidence="13">
    <location>
        <begin position="540"/>
        <end position="567"/>
    </location>
</feature>
<comment type="similarity">
    <text evidence="10">Belongs to the sal C2H2-type zinc-finger protein family.</text>
</comment>
<dbReference type="PROSITE" id="PS00028">
    <property type="entry name" value="ZINC_FINGER_C2H2_1"/>
    <property type="match status" value="7"/>
</dbReference>
<organism evidence="14">
    <name type="scientific">Darwinula stevensoni</name>
    <dbReference type="NCBI Taxonomy" id="69355"/>
    <lineage>
        <taxon>Eukaryota</taxon>
        <taxon>Metazoa</taxon>
        <taxon>Ecdysozoa</taxon>
        <taxon>Arthropoda</taxon>
        <taxon>Crustacea</taxon>
        <taxon>Oligostraca</taxon>
        <taxon>Ostracoda</taxon>
        <taxon>Podocopa</taxon>
        <taxon>Podocopida</taxon>
        <taxon>Darwinulocopina</taxon>
        <taxon>Darwinuloidea</taxon>
        <taxon>Darwinulidae</taxon>
        <taxon>Darwinula</taxon>
    </lineage>
</organism>
<feature type="domain" description="C2H2-type" evidence="13">
    <location>
        <begin position="117"/>
        <end position="144"/>
    </location>
</feature>
<dbReference type="Gene3D" id="3.30.160.60">
    <property type="entry name" value="Classic Zinc Finger"/>
    <property type="match status" value="6"/>
</dbReference>
<feature type="domain" description="C2H2-type" evidence="13">
    <location>
        <begin position="255"/>
        <end position="283"/>
    </location>
</feature>
<dbReference type="PANTHER" id="PTHR23233">
    <property type="entry name" value="SAL-LIKE PROTEIN"/>
    <property type="match status" value="1"/>
</dbReference>
<evidence type="ECO:0000256" key="7">
    <source>
        <dbReference type="ARBA" id="ARBA00023125"/>
    </source>
</evidence>
<dbReference type="GO" id="GO:0008270">
    <property type="term" value="F:zinc ion binding"/>
    <property type="evidence" value="ECO:0007669"/>
    <property type="project" value="UniProtKB-KW"/>
</dbReference>
<evidence type="ECO:0000256" key="1">
    <source>
        <dbReference type="ARBA" id="ARBA00004123"/>
    </source>
</evidence>
<keyword evidence="15" id="KW-1185">Reference proteome</keyword>
<keyword evidence="8" id="KW-0804">Transcription</keyword>
<feature type="compositionally biased region" description="Polar residues" evidence="12">
    <location>
        <begin position="323"/>
        <end position="340"/>
    </location>
</feature>
<dbReference type="InterPro" id="IPR036236">
    <property type="entry name" value="Znf_C2H2_sf"/>
</dbReference>
<proteinExistence type="inferred from homology"/>
<dbReference type="OrthoDB" id="6381376at2759"/>
<evidence type="ECO:0000256" key="5">
    <source>
        <dbReference type="ARBA" id="ARBA00022833"/>
    </source>
</evidence>
<dbReference type="InterPro" id="IPR013087">
    <property type="entry name" value="Znf_C2H2_type"/>
</dbReference>
<keyword evidence="2" id="KW-0479">Metal-binding</keyword>
<evidence type="ECO:0000256" key="3">
    <source>
        <dbReference type="ARBA" id="ARBA00022737"/>
    </source>
</evidence>
<dbReference type="EMBL" id="LR900282">
    <property type="protein sequence ID" value="CAD7245041.1"/>
    <property type="molecule type" value="Genomic_DNA"/>
</dbReference>
<feature type="compositionally biased region" description="Basic and acidic residues" evidence="12">
    <location>
        <begin position="291"/>
        <end position="301"/>
    </location>
</feature>
<feature type="domain" description="C2H2-type" evidence="13">
    <location>
        <begin position="466"/>
        <end position="493"/>
    </location>
</feature>
<evidence type="ECO:0000256" key="8">
    <source>
        <dbReference type="ARBA" id="ARBA00023163"/>
    </source>
</evidence>
<evidence type="ECO:0000259" key="13">
    <source>
        <dbReference type="PROSITE" id="PS50157"/>
    </source>
</evidence>
<feature type="region of interest" description="Disordered" evidence="12">
    <location>
        <begin position="1"/>
        <end position="51"/>
    </location>
</feature>
<reference evidence="14" key="1">
    <citation type="submission" date="2020-11" db="EMBL/GenBank/DDBJ databases">
        <authorList>
            <person name="Tran Van P."/>
        </authorList>
    </citation>
    <scope>NUCLEOTIDE SEQUENCE</scope>
</reference>
<gene>
    <name evidence="14" type="ORF">DSTB1V02_LOCUS4919</name>
</gene>
<feature type="region of interest" description="Disordered" evidence="12">
    <location>
        <begin position="510"/>
        <end position="533"/>
    </location>
</feature>
<dbReference type="FunFam" id="3.30.160.60:FF:000025">
    <property type="entry name" value="Spalt-like transcription factor 1"/>
    <property type="match status" value="1"/>
</dbReference>
<feature type="compositionally biased region" description="Basic and acidic residues" evidence="12">
    <location>
        <begin position="33"/>
        <end position="51"/>
    </location>
</feature>
<feature type="domain" description="C2H2-type" evidence="13">
    <location>
        <begin position="568"/>
        <end position="590"/>
    </location>
</feature>
<dbReference type="FunFam" id="3.30.160.60:FF:000215">
    <property type="entry name" value="Spalt-like transcription factor 3"/>
    <property type="match status" value="1"/>
</dbReference>
<evidence type="ECO:0000256" key="6">
    <source>
        <dbReference type="ARBA" id="ARBA00023015"/>
    </source>
</evidence>
<feature type="domain" description="C2H2-type" evidence="13">
    <location>
        <begin position="145"/>
        <end position="172"/>
    </location>
</feature>
<feature type="region of interest" description="Disordered" evidence="12">
    <location>
        <begin position="291"/>
        <end position="406"/>
    </location>
</feature>
<dbReference type="PANTHER" id="PTHR23233:SF84">
    <property type="entry name" value="FI23031P1"/>
    <property type="match status" value="1"/>
</dbReference>
<dbReference type="FunFam" id="3.30.160.60:FF:000130">
    <property type="entry name" value="Spalt-like transcription factor 4"/>
    <property type="match status" value="1"/>
</dbReference>
<dbReference type="GO" id="GO:0048731">
    <property type="term" value="P:system development"/>
    <property type="evidence" value="ECO:0007669"/>
    <property type="project" value="UniProtKB-ARBA"/>
</dbReference>
<evidence type="ECO:0000313" key="15">
    <source>
        <dbReference type="Proteomes" id="UP000677054"/>
    </source>
</evidence>
<evidence type="ECO:0000256" key="2">
    <source>
        <dbReference type="ARBA" id="ARBA00022723"/>
    </source>
</evidence>
<feature type="compositionally biased region" description="Gly residues" evidence="12">
    <location>
        <begin position="359"/>
        <end position="368"/>
    </location>
</feature>
<keyword evidence="7" id="KW-0238">DNA-binding</keyword>
<keyword evidence="6" id="KW-0805">Transcription regulation</keyword>
<dbReference type="EMBL" id="CAJPEV010000765">
    <property type="protein sequence ID" value="CAG0888338.1"/>
    <property type="molecule type" value="Genomic_DNA"/>
</dbReference>
<dbReference type="GO" id="GO:0000981">
    <property type="term" value="F:DNA-binding transcription factor activity, RNA polymerase II-specific"/>
    <property type="evidence" value="ECO:0007669"/>
    <property type="project" value="TreeGrafter"/>
</dbReference>
<name>A0A7R8X8Q6_9CRUS</name>